<evidence type="ECO:0000313" key="4">
    <source>
        <dbReference type="Proteomes" id="UP000461730"/>
    </source>
</evidence>
<dbReference type="PANTHER" id="PTHR43283">
    <property type="entry name" value="BETA-LACTAMASE-RELATED"/>
    <property type="match status" value="1"/>
</dbReference>
<dbReference type="InterPro" id="IPR050789">
    <property type="entry name" value="Diverse_Enzym_Activities"/>
</dbReference>
<proteinExistence type="predicted"/>
<protein>
    <submittedName>
        <fullName evidence="3">Serine hydrolase</fullName>
    </submittedName>
</protein>
<organism evidence="3 4">
    <name type="scientific">Chitinophaga tropicalis</name>
    <dbReference type="NCBI Taxonomy" id="2683588"/>
    <lineage>
        <taxon>Bacteria</taxon>
        <taxon>Pseudomonadati</taxon>
        <taxon>Bacteroidota</taxon>
        <taxon>Chitinophagia</taxon>
        <taxon>Chitinophagales</taxon>
        <taxon>Chitinophagaceae</taxon>
        <taxon>Chitinophaga</taxon>
    </lineage>
</organism>
<dbReference type="RefSeq" id="WP_157308005.1">
    <property type="nucleotide sequence ID" value="NZ_WRXN01000009.1"/>
</dbReference>
<dbReference type="EMBL" id="WRXN01000009">
    <property type="protein sequence ID" value="MVT10563.1"/>
    <property type="molecule type" value="Genomic_DNA"/>
</dbReference>
<dbReference type="GO" id="GO:0016787">
    <property type="term" value="F:hydrolase activity"/>
    <property type="evidence" value="ECO:0007669"/>
    <property type="project" value="UniProtKB-KW"/>
</dbReference>
<evidence type="ECO:0000256" key="1">
    <source>
        <dbReference type="ARBA" id="ARBA00022801"/>
    </source>
</evidence>
<name>A0A7K1U860_9BACT</name>
<accession>A0A7K1U860</accession>
<gene>
    <name evidence="3" type="ORF">GO493_19995</name>
</gene>
<reference evidence="3 4" key="1">
    <citation type="submission" date="2019-12" db="EMBL/GenBank/DDBJ databases">
        <title>Chitinophaga sp. strain ysch24 (GDMCC 1.1355), whole genome shotgun sequence.</title>
        <authorList>
            <person name="Zhang X."/>
        </authorList>
    </citation>
    <scope>NUCLEOTIDE SEQUENCE [LARGE SCALE GENOMIC DNA]</scope>
    <source>
        <strain evidence="4">ysch24</strain>
    </source>
</reference>
<evidence type="ECO:0000259" key="2">
    <source>
        <dbReference type="Pfam" id="PF00144"/>
    </source>
</evidence>
<dbReference type="Gene3D" id="3.40.710.10">
    <property type="entry name" value="DD-peptidase/beta-lactamase superfamily"/>
    <property type="match status" value="1"/>
</dbReference>
<sequence>MKHILTIALLLVIGQLHAQVGYFPPKGEWQHRPAVTLGLDSAKLNAAVQYAKSNESKAPRDMELAQALGFGKEPFSEGIGPFTTRGDATGLIIYKGYVVAEWGEPYRVDMTHSVTKSFLSVVVGLAVDRKLIGSVYDTVAGYVPPVEIYDPVGGNSHDHPGQPALLYPFNSEHNRTLTWDVMLRQTSDWEGTLWGKPDWADRPEGNAAEWRTRKRNVAGTVWKYNDVRVNALALAATSVWRKPLPQVLKTAIMDEIGASDTWRWNGYRNSWIVLDGVAVQSVSGGGHWGGGMFINAYDMARFGLLTLHKGNWNGKQLISAQWVKQSLTPTAAKPTYGYMNWFLNTDRQLLPSAPAGAFVHIGNGTNFIYVDPQHDLVAVVRWIENNAMDEMVKHILEAVKD</sequence>
<keyword evidence="1 3" id="KW-0378">Hydrolase</keyword>
<dbReference type="PANTHER" id="PTHR43283:SF11">
    <property type="entry name" value="BETA-LACTAMASE-RELATED DOMAIN-CONTAINING PROTEIN"/>
    <property type="match status" value="1"/>
</dbReference>
<dbReference type="AlphaFoldDB" id="A0A7K1U860"/>
<keyword evidence="4" id="KW-1185">Reference proteome</keyword>
<dbReference type="Pfam" id="PF00144">
    <property type="entry name" value="Beta-lactamase"/>
    <property type="match status" value="1"/>
</dbReference>
<dbReference type="Proteomes" id="UP000461730">
    <property type="component" value="Unassembled WGS sequence"/>
</dbReference>
<feature type="domain" description="Beta-lactamase-related" evidence="2">
    <location>
        <begin position="112"/>
        <end position="380"/>
    </location>
</feature>
<dbReference type="SUPFAM" id="SSF56601">
    <property type="entry name" value="beta-lactamase/transpeptidase-like"/>
    <property type="match status" value="1"/>
</dbReference>
<evidence type="ECO:0000313" key="3">
    <source>
        <dbReference type="EMBL" id="MVT10563.1"/>
    </source>
</evidence>
<dbReference type="InterPro" id="IPR012338">
    <property type="entry name" value="Beta-lactam/transpept-like"/>
</dbReference>
<dbReference type="InterPro" id="IPR001466">
    <property type="entry name" value="Beta-lactam-related"/>
</dbReference>
<comment type="caution">
    <text evidence="3">The sequence shown here is derived from an EMBL/GenBank/DDBJ whole genome shotgun (WGS) entry which is preliminary data.</text>
</comment>